<dbReference type="EMBL" id="OX459126">
    <property type="protein sequence ID" value="CAI9117912.1"/>
    <property type="molecule type" value="Genomic_DNA"/>
</dbReference>
<keyword evidence="2" id="KW-1185">Reference proteome</keyword>
<protein>
    <submittedName>
        <fullName evidence="1">OLC1v1019402C1</fullName>
    </submittedName>
</protein>
<dbReference type="AlphaFoldDB" id="A0AAV1EDV6"/>
<evidence type="ECO:0000313" key="2">
    <source>
        <dbReference type="Proteomes" id="UP001161247"/>
    </source>
</evidence>
<gene>
    <name evidence="1" type="ORF">OLC1_LOCUS23900</name>
</gene>
<dbReference type="Proteomes" id="UP001161247">
    <property type="component" value="Chromosome 9"/>
</dbReference>
<reference evidence="1" key="1">
    <citation type="submission" date="2023-03" db="EMBL/GenBank/DDBJ databases">
        <authorList>
            <person name="Julca I."/>
        </authorList>
    </citation>
    <scope>NUCLEOTIDE SEQUENCE</scope>
</reference>
<organism evidence="1 2">
    <name type="scientific">Oldenlandia corymbosa var. corymbosa</name>
    <dbReference type="NCBI Taxonomy" id="529605"/>
    <lineage>
        <taxon>Eukaryota</taxon>
        <taxon>Viridiplantae</taxon>
        <taxon>Streptophyta</taxon>
        <taxon>Embryophyta</taxon>
        <taxon>Tracheophyta</taxon>
        <taxon>Spermatophyta</taxon>
        <taxon>Magnoliopsida</taxon>
        <taxon>eudicotyledons</taxon>
        <taxon>Gunneridae</taxon>
        <taxon>Pentapetalae</taxon>
        <taxon>asterids</taxon>
        <taxon>lamiids</taxon>
        <taxon>Gentianales</taxon>
        <taxon>Rubiaceae</taxon>
        <taxon>Rubioideae</taxon>
        <taxon>Spermacoceae</taxon>
        <taxon>Hedyotis-Oldenlandia complex</taxon>
        <taxon>Oldenlandia</taxon>
    </lineage>
</organism>
<name>A0AAV1EDV6_OLDCO</name>
<accession>A0AAV1EDV6</accession>
<proteinExistence type="predicted"/>
<evidence type="ECO:0000313" key="1">
    <source>
        <dbReference type="EMBL" id="CAI9117912.1"/>
    </source>
</evidence>
<sequence>MLFAQKLYNGFTSFLEYLAMQLLLPSLCHCTWNQRELSSSQRFPRWMCRSSLAGRWKILLQDPREASVSISLVGVAITQRGSNMYDEIKSEVSGNDVLIKKK</sequence>